<organism evidence="2 3">
    <name type="scientific">Ephemerocybe angulata</name>
    <dbReference type="NCBI Taxonomy" id="980116"/>
    <lineage>
        <taxon>Eukaryota</taxon>
        <taxon>Fungi</taxon>
        <taxon>Dikarya</taxon>
        <taxon>Basidiomycota</taxon>
        <taxon>Agaricomycotina</taxon>
        <taxon>Agaricomycetes</taxon>
        <taxon>Agaricomycetidae</taxon>
        <taxon>Agaricales</taxon>
        <taxon>Agaricineae</taxon>
        <taxon>Psathyrellaceae</taxon>
        <taxon>Ephemerocybe</taxon>
    </lineage>
</organism>
<comment type="caution">
    <text evidence="2">The sequence shown here is derived from an EMBL/GenBank/DDBJ whole genome shotgun (WGS) entry which is preliminary data.</text>
</comment>
<dbReference type="Proteomes" id="UP000521943">
    <property type="component" value="Unassembled WGS sequence"/>
</dbReference>
<name>A0A8H6MFA9_9AGAR</name>
<reference evidence="2 3" key="1">
    <citation type="submission" date="2020-07" db="EMBL/GenBank/DDBJ databases">
        <title>Comparative genomics of pyrophilous fungi reveals a link between fire events and developmental genes.</title>
        <authorList>
            <consortium name="DOE Joint Genome Institute"/>
            <person name="Steindorff A.S."/>
            <person name="Carver A."/>
            <person name="Calhoun S."/>
            <person name="Stillman K."/>
            <person name="Liu H."/>
            <person name="Lipzen A."/>
            <person name="Pangilinan J."/>
            <person name="Labutti K."/>
            <person name="Bruns T.D."/>
            <person name="Grigoriev I.V."/>
        </authorList>
    </citation>
    <scope>NUCLEOTIDE SEQUENCE [LARGE SCALE GENOMIC DNA]</scope>
    <source>
        <strain evidence="2 3">CBS 144469</strain>
    </source>
</reference>
<gene>
    <name evidence="2" type="ORF">DFP72DRAFT_1029965</name>
</gene>
<dbReference type="OrthoDB" id="3252135at2759"/>
<dbReference type="AlphaFoldDB" id="A0A8H6MFA9"/>
<proteinExistence type="predicted"/>
<evidence type="ECO:0000313" key="3">
    <source>
        <dbReference type="Proteomes" id="UP000521943"/>
    </source>
</evidence>
<evidence type="ECO:0000313" key="2">
    <source>
        <dbReference type="EMBL" id="KAF6763744.1"/>
    </source>
</evidence>
<accession>A0A8H6MFA9</accession>
<evidence type="ECO:0000256" key="1">
    <source>
        <dbReference type="SAM" id="MobiDB-lite"/>
    </source>
</evidence>
<sequence>MAQCLPAYSPSPPAPDYSHALARGERSLQHSLGPGFRHRNPDHTFTQKSGKVSLTLRGQEPGVKVPWYGRDEVITGFVSVDPERVTDVSLQVEGRLSISLLEHSKVVTVVNSETNLWKKDSASNGSSCPSQVEFAFSLPETYESGGKEYPLPPSFHEHSGTTGSYINVRSSYRIHISVTKAPKSVFNWEKTEHAFLTFDYLPQSRSRDPTSGIPGSLASIKALPNEWYQCTGTVAVENQPHLEPLTTNLFVPNARVYPITETIPFHIQVSGRVDSLRASIFETDKAPSQTPSPTLSFAIESKRRSDSPWHPLPKPHQSDCPFSSLPPTSCSKPRALRVSVLRQICVDLKGKKQVKNVVIAEGDLEPVPPMMTDCYCYPVDHNLEYLSWEGNLKINPDVRTGGFEGENIKVCDYVTLAIGTSEVPWKDVKCSIGIKLVTDSWEDPPEVQL</sequence>
<protein>
    <submittedName>
        <fullName evidence="2">Uncharacterized protein</fullName>
    </submittedName>
</protein>
<dbReference type="EMBL" id="JACGCI010000005">
    <property type="protein sequence ID" value="KAF6763744.1"/>
    <property type="molecule type" value="Genomic_DNA"/>
</dbReference>
<keyword evidence="3" id="KW-1185">Reference proteome</keyword>
<feature type="region of interest" description="Disordered" evidence="1">
    <location>
        <begin position="304"/>
        <end position="330"/>
    </location>
</feature>